<name>A0A8K0D5N0_IGNLU</name>
<protein>
    <submittedName>
        <fullName evidence="2">Uncharacterized protein</fullName>
    </submittedName>
</protein>
<sequence>MLRLNCITLSLFFFPFLQKCPTGHDFRAEQCAAFNKNPFKGKFYYWQPFLQVNSNYICKRSSSWLINDYDFHFLFVAGDECSLNCRPMGMRFYATLNKTVVDGTPCMHPLMSTGKAAPPGTRGVCVDGRCK</sequence>
<reference evidence="2" key="1">
    <citation type="submission" date="2019-08" db="EMBL/GenBank/DDBJ databases">
        <title>The genome of the North American firefly Photinus pyralis.</title>
        <authorList>
            <consortium name="Photinus pyralis genome working group"/>
            <person name="Fallon T.R."/>
            <person name="Sander Lower S.E."/>
            <person name="Weng J.-K."/>
        </authorList>
    </citation>
    <scope>NUCLEOTIDE SEQUENCE</scope>
    <source>
        <strain evidence="2">TRF0915ILg1</strain>
        <tissue evidence="2">Whole body</tissue>
    </source>
</reference>
<gene>
    <name evidence="2" type="ORF">ILUMI_06240</name>
</gene>
<evidence type="ECO:0000313" key="2">
    <source>
        <dbReference type="EMBL" id="KAF2899945.1"/>
    </source>
</evidence>
<dbReference type="AlphaFoldDB" id="A0A8K0D5N0"/>
<dbReference type="EMBL" id="VTPC01002508">
    <property type="protein sequence ID" value="KAF2899945.1"/>
    <property type="molecule type" value="Genomic_DNA"/>
</dbReference>
<dbReference type="InterPro" id="IPR050439">
    <property type="entry name" value="ADAMTS_ADAMTS-like"/>
</dbReference>
<dbReference type="PANTHER" id="PTHR13723:SF316">
    <property type="entry name" value="LONELY HEART, ISOFORM A"/>
    <property type="match status" value="1"/>
</dbReference>
<dbReference type="GO" id="GO:0004222">
    <property type="term" value="F:metalloendopeptidase activity"/>
    <property type="evidence" value="ECO:0007669"/>
    <property type="project" value="TreeGrafter"/>
</dbReference>
<accession>A0A8K0D5N0</accession>
<proteinExistence type="predicted"/>
<feature type="non-terminal residue" evidence="2">
    <location>
        <position position="1"/>
    </location>
</feature>
<comment type="caution">
    <text evidence="2">The sequence shown here is derived from an EMBL/GenBank/DDBJ whole genome shotgun (WGS) entry which is preliminary data.</text>
</comment>
<organism evidence="2 3">
    <name type="scientific">Ignelater luminosus</name>
    <name type="common">Cucubano</name>
    <name type="synonym">Pyrophorus luminosus</name>
    <dbReference type="NCBI Taxonomy" id="2038154"/>
    <lineage>
        <taxon>Eukaryota</taxon>
        <taxon>Metazoa</taxon>
        <taxon>Ecdysozoa</taxon>
        <taxon>Arthropoda</taxon>
        <taxon>Hexapoda</taxon>
        <taxon>Insecta</taxon>
        <taxon>Pterygota</taxon>
        <taxon>Neoptera</taxon>
        <taxon>Endopterygota</taxon>
        <taxon>Coleoptera</taxon>
        <taxon>Polyphaga</taxon>
        <taxon>Elateriformia</taxon>
        <taxon>Elateroidea</taxon>
        <taxon>Elateridae</taxon>
        <taxon>Agrypninae</taxon>
        <taxon>Pyrophorini</taxon>
        <taxon>Ignelater</taxon>
    </lineage>
</organism>
<evidence type="ECO:0000313" key="3">
    <source>
        <dbReference type="Proteomes" id="UP000801492"/>
    </source>
</evidence>
<dbReference type="GO" id="GO:0031012">
    <property type="term" value="C:extracellular matrix"/>
    <property type="evidence" value="ECO:0007669"/>
    <property type="project" value="TreeGrafter"/>
</dbReference>
<keyword evidence="1" id="KW-0732">Signal</keyword>
<dbReference type="GO" id="GO:0030198">
    <property type="term" value="P:extracellular matrix organization"/>
    <property type="evidence" value="ECO:0007669"/>
    <property type="project" value="TreeGrafter"/>
</dbReference>
<feature type="signal peptide" evidence="1">
    <location>
        <begin position="1"/>
        <end position="19"/>
    </location>
</feature>
<evidence type="ECO:0000256" key="1">
    <source>
        <dbReference type="SAM" id="SignalP"/>
    </source>
</evidence>
<keyword evidence="3" id="KW-1185">Reference proteome</keyword>
<feature type="chain" id="PRO_5035471477" evidence="1">
    <location>
        <begin position="20"/>
        <end position="131"/>
    </location>
</feature>
<dbReference type="GO" id="GO:0006508">
    <property type="term" value="P:proteolysis"/>
    <property type="evidence" value="ECO:0007669"/>
    <property type="project" value="TreeGrafter"/>
</dbReference>
<dbReference type="OrthoDB" id="5781878at2759"/>
<dbReference type="PANTHER" id="PTHR13723">
    <property type="entry name" value="ADAMTS A DISINTEGRIN AND METALLOPROTEASE WITH THROMBOSPONDIN MOTIFS PROTEASE"/>
    <property type="match status" value="1"/>
</dbReference>
<dbReference type="Proteomes" id="UP000801492">
    <property type="component" value="Unassembled WGS sequence"/>
</dbReference>